<keyword evidence="1" id="KW-0472">Membrane</keyword>
<evidence type="ECO:0000313" key="2">
    <source>
        <dbReference type="EMBL" id="SVE59339.1"/>
    </source>
</evidence>
<reference evidence="2" key="1">
    <citation type="submission" date="2018-05" db="EMBL/GenBank/DDBJ databases">
        <authorList>
            <person name="Lanie J.A."/>
            <person name="Ng W.-L."/>
            <person name="Kazmierczak K.M."/>
            <person name="Andrzejewski T.M."/>
            <person name="Davidsen T.M."/>
            <person name="Wayne K.J."/>
            <person name="Tettelin H."/>
            <person name="Glass J.I."/>
            <person name="Rusch D."/>
            <person name="Podicherti R."/>
            <person name="Tsui H.-C.T."/>
            <person name="Winkler M.E."/>
        </authorList>
    </citation>
    <scope>NUCLEOTIDE SEQUENCE</scope>
</reference>
<dbReference type="EMBL" id="UINC01228146">
    <property type="protein sequence ID" value="SVE59339.1"/>
    <property type="molecule type" value="Genomic_DNA"/>
</dbReference>
<evidence type="ECO:0008006" key="3">
    <source>
        <dbReference type="Google" id="ProtNLM"/>
    </source>
</evidence>
<accession>A0A383ERU5</accession>
<proteinExistence type="predicted"/>
<name>A0A383ERU5_9ZZZZ</name>
<keyword evidence="1" id="KW-0812">Transmembrane</keyword>
<organism evidence="2">
    <name type="scientific">marine metagenome</name>
    <dbReference type="NCBI Taxonomy" id="408172"/>
    <lineage>
        <taxon>unclassified sequences</taxon>
        <taxon>metagenomes</taxon>
        <taxon>ecological metagenomes</taxon>
    </lineage>
</organism>
<keyword evidence="1" id="KW-1133">Transmembrane helix</keyword>
<gene>
    <name evidence="2" type="ORF">METZ01_LOCUS512193</name>
</gene>
<evidence type="ECO:0000256" key="1">
    <source>
        <dbReference type="SAM" id="Phobius"/>
    </source>
</evidence>
<protein>
    <recommendedName>
        <fullName evidence="3">GtrA-like protein domain-containing protein</fullName>
    </recommendedName>
</protein>
<sequence length="56" mass="6653">MYFIVQVTLALFLGYLILNFFINTLFLSPSLSKIIQLCLVFNFNFYFGKTISYKKR</sequence>
<dbReference type="AlphaFoldDB" id="A0A383ERU5"/>
<feature type="transmembrane region" description="Helical" evidence="1">
    <location>
        <begin position="7"/>
        <end position="28"/>
    </location>
</feature>